<dbReference type="EMBL" id="JAFKCZ010000009">
    <property type="protein sequence ID" value="MBN7797616.1"/>
    <property type="molecule type" value="Genomic_DNA"/>
</dbReference>
<dbReference type="InterPro" id="IPR000531">
    <property type="entry name" value="Beta-barrel_TonB"/>
</dbReference>
<evidence type="ECO:0000256" key="10">
    <source>
        <dbReference type="ARBA" id="ARBA00023237"/>
    </source>
</evidence>
<feature type="chain" id="PRO_5038058481" evidence="13">
    <location>
        <begin position="30"/>
        <end position="789"/>
    </location>
</feature>
<keyword evidence="3 11" id="KW-1134">Transmembrane beta strand</keyword>
<keyword evidence="2 11" id="KW-0813">Transport</keyword>
<evidence type="ECO:0000256" key="4">
    <source>
        <dbReference type="ARBA" id="ARBA00022496"/>
    </source>
</evidence>
<keyword evidence="17" id="KW-1185">Reference proteome</keyword>
<accession>A0A939DG93</accession>
<comment type="subcellular location">
    <subcellularLocation>
        <location evidence="1 11">Cell outer membrane</location>
        <topology evidence="1 11">Multi-pass membrane protein</topology>
    </subcellularLocation>
</comment>
<evidence type="ECO:0000256" key="11">
    <source>
        <dbReference type="PROSITE-ProRule" id="PRU01360"/>
    </source>
</evidence>
<evidence type="ECO:0000256" key="12">
    <source>
        <dbReference type="RuleBase" id="RU003357"/>
    </source>
</evidence>
<dbReference type="Pfam" id="PF00593">
    <property type="entry name" value="TonB_dep_Rec_b-barrel"/>
    <property type="match status" value="1"/>
</dbReference>
<dbReference type="InterPro" id="IPR036942">
    <property type="entry name" value="Beta-barrel_TonB_sf"/>
</dbReference>
<keyword evidence="16" id="KW-0675">Receptor</keyword>
<gene>
    <name evidence="16" type="ORF">JYP50_13480</name>
</gene>
<dbReference type="PROSITE" id="PS52016">
    <property type="entry name" value="TONB_DEPENDENT_REC_3"/>
    <property type="match status" value="1"/>
</dbReference>
<dbReference type="SUPFAM" id="SSF56935">
    <property type="entry name" value="Porins"/>
    <property type="match status" value="1"/>
</dbReference>
<dbReference type="GO" id="GO:0009279">
    <property type="term" value="C:cell outer membrane"/>
    <property type="evidence" value="ECO:0007669"/>
    <property type="project" value="UniProtKB-SubCell"/>
</dbReference>
<dbReference type="AlphaFoldDB" id="A0A939DG93"/>
<comment type="similarity">
    <text evidence="11 12">Belongs to the TonB-dependent receptor family.</text>
</comment>
<keyword evidence="8 12" id="KW-0798">TonB box</keyword>
<reference evidence="16" key="1">
    <citation type="submission" date="2021-02" db="EMBL/GenBank/DDBJ databases">
        <title>PHA producing bacteria isolated from coastal sediment in Guangdong, Shenzhen.</title>
        <authorList>
            <person name="Zheng W."/>
            <person name="Yu S."/>
            <person name="Huang Y."/>
        </authorList>
    </citation>
    <scope>NUCLEOTIDE SEQUENCE</scope>
    <source>
        <strain evidence="16">TN14-10</strain>
    </source>
</reference>
<evidence type="ECO:0000256" key="6">
    <source>
        <dbReference type="ARBA" id="ARBA00023004"/>
    </source>
</evidence>
<dbReference type="Gene3D" id="2.40.170.20">
    <property type="entry name" value="TonB-dependent receptor, beta-barrel domain"/>
    <property type="match status" value="1"/>
</dbReference>
<dbReference type="InterPro" id="IPR039426">
    <property type="entry name" value="TonB-dep_rcpt-like"/>
</dbReference>
<evidence type="ECO:0000256" key="7">
    <source>
        <dbReference type="ARBA" id="ARBA00023065"/>
    </source>
</evidence>
<keyword evidence="6" id="KW-0408">Iron</keyword>
<evidence type="ECO:0000256" key="2">
    <source>
        <dbReference type="ARBA" id="ARBA00022448"/>
    </source>
</evidence>
<protein>
    <submittedName>
        <fullName evidence="16">TonB-dependent receptor</fullName>
    </submittedName>
</protein>
<evidence type="ECO:0000259" key="15">
    <source>
        <dbReference type="Pfam" id="PF07715"/>
    </source>
</evidence>
<keyword evidence="9 11" id="KW-0472">Membrane</keyword>
<feature type="domain" description="TonB-dependent receptor-like beta-barrel" evidence="14">
    <location>
        <begin position="300"/>
        <end position="754"/>
    </location>
</feature>
<evidence type="ECO:0000256" key="5">
    <source>
        <dbReference type="ARBA" id="ARBA00022692"/>
    </source>
</evidence>
<keyword evidence="7" id="KW-0406">Ion transport</keyword>
<dbReference type="CDD" id="cd01347">
    <property type="entry name" value="ligand_gated_channel"/>
    <property type="match status" value="1"/>
</dbReference>
<keyword evidence="13" id="KW-0732">Signal</keyword>
<dbReference type="PANTHER" id="PTHR32552:SF81">
    <property type="entry name" value="TONB-DEPENDENT OUTER MEMBRANE RECEPTOR"/>
    <property type="match status" value="1"/>
</dbReference>
<organism evidence="16 17">
    <name type="scientific">Parahaliea mediterranea</name>
    <dbReference type="NCBI Taxonomy" id="651086"/>
    <lineage>
        <taxon>Bacteria</taxon>
        <taxon>Pseudomonadati</taxon>
        <taxon>Pseudomonadota</taxon>
        <taxon>Gammaproteobacteria</taxon>
        <taxon>Cellvibrionales</taxon>
        <taxon>Halieaceae</taxon>
        <taxon>Parahaliea</taxon>
    </lineage>
</organism>
<dbReference type="Proteomes" id="UP000664303">
    <property type="component" value="Unassembled WGS sequence"/>
</dbReference>
<evidence type="ECO:0000256" key="3">
    <source>
        <dbReference type="ARBA" id="ARBA00022452"/>
    </source>
</evidence>
<evidence type="ECO:0000313" key="17">
    <source>
        <dbReference type="Proteomes" id="UP000664303"/>
    </source>
</evidence>
<dbReference type="Pfam" id="PF07715">
    <property type="entry name" value="Plug"/>
    <property type="match status" value="1"/>
</dbReference>
<evidence type="ECO:0000256" key="1">
    <source>
        <dbReference type="ARBA" id="ARBA00004571"/>
    </source>
</evidence>
<dbReference type="GO" id="GO:0006826">
    <property type="term" value="P:iron ion transport"/>
    <property type="evidence" value="ECO:0007669"/>
    <property type="project" value="UniProtKB-KW"/>
</dbReference>
<dbReference type="RefSeq" id="WP_206561067.1">
    <property type="nucleotide sequence ID" value="NZ_JAFKCZ010000009.1"/>
</dbReference>
<evidence type="ECO:0000259" key="14">
    <source>
        <dbReference type="Pfam" id="PF00593"/>
    </source>
</evidence>
<keyword evidence="10 11" id="KW-0998">Cell outer membrane</keyword>
<keyword evidence="5 11" id="KW-0812">Transmembrane</keyword>
<sequence>MQKNLGRTNALSLGVATALATFASPMVLAEPGALEEVVVTAQRREQSLQDVPISITAFGAAQIEKQNLQSATDYLQATPNVSYTEVGGQGPKGLNISIRGISDLQNAERVSATSAFSVYVDEFSVGTAARGTPNPQLYDIERLEILRGPQGTYFGRNSTGGAINITTKKPSDELFARVDLGIGNFQTHQIGGVLNVPITENFFTRLTVEQATSDGPVENVGPGGGESSYDNDNVRLAFHWDISQHWEADFSATRIREDSDLPPRVSVGIESRFGPNSQLDDERITCGLSFNTDDKACRDTAGFTDLEDDVLNLRLRYTGDEFGFVSITGRSTSELDQLNDLDGGGTPLVDRENDYSAESVSQELRLFSTDSEVLEWTIGGLVYKDELTANNRIIIRDFLGPWMAGDYANENTIDLEREGWALFGDINWHISDALTLTIGGRYSSDEEEQVWSNVFAACANRAEGDALADGCTLRPDQMTPLPVIDGRISGGRTAQIEGTRAGNDSTDFSPRLALNWDVNEDWTVYGVWSQGYKSAGARANPDSGGANSSVYDKEKLTNMELGVKAELNGGRTRLSAAIFSMDWDDFQTTTRETFCREADGSLRPQDGNENCEFVPLDRIQNAPSAKSDGFELSVDTLLGESWRAGLGYGYLDAEYVDFENAVLNGGNVDLSGYPLPNAPENTASAYLEYQYTIGAVDGYIRVDTNYRDSVFNQASIVDETRGEYPYTADSYYIVNLYAGLEWDRQRLALVVNNLNEDDDFVSGAGAGTAGIHVRVHPTTYLLKWTFMTN</sequence>
<evidence type="ECO:0000313" key="16">
    <source>
        <dbReference type="EMBL" id="MBN7797616.1"/>
    </source>
</evidence>
<feature type="signal peptide" evidence="13">
    <location>
        <begin position="1"/>
        <end position="29"/>
    </location>
</feature>
<keyword evidence="4" id="KW-0410">Iron transport</keyword>
<proteinExistence type="inferred from homology"/>
<dbReference type="PANTHER" id="PTHR32552">
    <property type="entry name" value="FERRICHROME IRON RECEPTOR-RELATED"/>
    <property type="match status" value="1"/>
</dbReference>
<evidence type="ECO:0000256" key="13">
    <source>
        <dbReference type="SAM" id="SignalP"/>
    </source>
</evidence>
<name>A0A939DG93_9GAMM</name>
<comment type="caution">
    <text evidence="16">The sequence shown here is derived from an EMBL/GenBank/DDBJ whole genome shotgun (WGS) entry which is preliminary data.</text>
</comment>
<evidence type="ECO:0000256" key="8">
    <source>
        <dbReference type="ARBA" id="ARBA00023077"/>
    </source>
</evidence>
<dbReference type="InterPro" id="IPR012910">
    <property type="entry name" value="Plug_dom"/>
</dbReference>
<evidence type="ECO:0000256" key="9">
    <source>
        <dbReference type="ARBA" id="ARBA00023136"/>
    </source>
</evidence>
<feature type="domain" description="TonB-dependent receptor plug" evidence="15">
    <location>
        <begin position="48"/>
        <end position="162"/>
    </location>
</feature>